<reference evidence="2 3" key="1">
    <citation type="journal article" date="2019" name="Genome Biol. Evol.">
        <title>Genomic Plasticity Mediated by Transposable Elements in the Plant Pathogenic Fungus Colletotrichum higginsianum.</title>
        <authorList>
            <person name="Tsushima A."/>
            <person name="Gan P."/>
            <person name="Kumakura N."/>
            <person name="Narusaka M."/>
            <person name="Takano Y."/>
            <person name="Narusaka Y."/>
            <person name="Shirasu K."/>
        </authorList>
    </citation>
    <scope>NUCLEOTIDE SEQUENCE [LARGE SCALE GENOMIC DNA]</scope>
    <source>
        <strain evidence="2 3">MAFF305635-RFP</strain>
    </source>
</reference>
<gene>
    <name evidence="2" type="ORF">CH35J_010946</name>
</gene>
<evidence type="ECO:0000313" key="2">
    <source>
        <dbReference type="EMBL" id="TIC91818.1"/>
    </source>
</evidence>
<evidence type="ECO:0000313" key="3">
    <source>
        <dbReference type="Proteomes" id="UP000305883"/>
    </source>
</evidence>
<dbReference type="EMBL" id="MWPZ01000009">
    <property type="protein sequence ID" value="TIC91818.1"/>
    <property type="molecule type" value="Genomic_DNA"/>
</dbReference>
<proteinExistence type="predicted"/>
<dbReference type="AlphaFoldDB" id="A0A4T0VI06"/>
<name>A0A4T0VI06_9PEZI</name>
<dbReference type="Proteomes" id="UP000305883">
    <property type="component" value="Unassembled WGS sequence"/>
</dbReference>
<sequence>MQLATVILTFFATFALAAPNAANNQPEIFGRARTPTPGSKSSCCGFTADCNRSCCPDGPCGPPA</sequence>
<protein>
    <submittedName>
        <fullName evidence="2">Uncharacterized protein</fullName>
    </submittedName>
</protein>
<comment type="caution">
    <text evidence="2">The sequence shown here is derived from an EMBL/GenBank/DDBJ whole genome shotgun (WGS) entry which is preliminary data.</text>
</comment>
<organism evidence="2 3">
    <name type="scientific">Colletotrichum higginsianum</name>
    <dbReference type="NCBI Taxonomy" id="80884"/>
    <lineage>
        <taxon>Eukaryota</taxon>
        <taxon>Fungi</taxon>
        <taxon>Dikarya</taxon>
        <taxon>Ascomycota</taxon>
        <taxon>Pezizomycotina</taxon>
        <taxon>Sordariomycetes</taxon>
        <taxon>Hypocreomycetidae</taxon>
        <taxon>Glomerellales</taxon>
        <taxon>Glomerellaceae</taxon>
        <taxon>Colletotrichum</taxon>
        <taxon>Colletotrichum destructivum species complex</taxon>
    </lineage>
</organism>
<accession>A0A4T0VI06</accession>
<keyword evidence="1" id="KW-0732">Signal</keyword>
<evidence type="ECO:0000256" key="1">
    <source>
        <dbReference type="SAM" id="SignalP"/>
    </source>
</evidence>
<feature type="chain" id="PRO_5020666698" evidence="1">
    <location>
        <begin position="18"/>
        <end position="64"/>
    </location>
</feature>
<feature type="signal peptide" evidence="1">
    <location>
        <begin position="1"/>
        <end position="17"/>
    </location>
</feature>